<protein>
    <submittedName>
        <fullName evidence="1">Uncharacterized protein</fullName>
    </submittedName>
</protein>
<accession>A0A1Q2ZX26</accession>
<name>A0A1Q2ZX26_ZYGRO</name>
<dbReference type="EMBL" id="BDGX01000009">
    <property type="protein sequence ID" value="GAV47989.1"/>
    <property type="molecule type" value="Genomic_DNA"/>
</dbReference>
<dbReference type="AlphaFoldDB" id="A0A1Q2ZX26"/>
<dbReference type="eggNOG" id="ENOG502RY5S">
    <property type="taxonomic scope" value="Eukaryota"/>
</dbReference>
<dbReference type="Proteomes" id="UP000187013">
    <property type="component" value="Unassembled WGS sequence"/>
</dbReference>
<evidence type="ECO:0000313" key="2">
    <source>
        <dbReference type="Proteomes" id="UP000187013"/>
    </source>
</evidence>
<evidence type="ECO:0000313" key="1">
    <source>
        <dbReference type="EMBL" id="GAV47989.1"/>
    </source>
</evidence>
<gene>
    <name evidence="1" type="ORF">ZYGR_0I02850</name>
</gene>
<organism evidence="1 2">
    <name type="scientific">Zygosaccharomyces rouxii</name>
    <dbReference type="NCBI Taxonomy" id="4956"/>
    <lineage>
        <taxon>Eukaryota</taxon>
        <taxon>Fungi</taxon>
        <taxon>Dikarya</taxon>
        <taxon>Ascomycota</taxon>
        <taxon>Saccharomycotina</taxon>
        <taxon>Saccharomycetes</taxon>
        <taxon>Saccharomycetales</taxon>
        <taxon>Saccharomycetaceae</taxon>
        <taxon>Zygosaccharomyces</taxon>
    </lineage>
</organism>
<comment type="caution">
    <text evidence="1">The sequence shown here is derived from an EMBL/GenBank/DDBJ whole genome shotgun (WGS) entry which is preliminary data.</text>
</comment>
<proteinExistence type="predicted"/>
<reference evidence="1 2" key="1">
    <citation type="submission" date="2016-08" db="EMBL/GenBank/DDBJ databases">
        <title>Draft genome sequence of allopolyploid Zygosaccharomyces rouxii.</title>
        <authorList>
            <person name="Watanabe J."/>
            <person name="Uehara K."/>
            <person name="Mogi Y."/>
            <person name="Tsukioka Y."/>
        </authorList>
    </citation>
    <scope>NUCLEOTIDE SEQUENCE [LARGE SCALE GENOMIC DNA]</scope>
    <source>
        <strain evidence="1 2">NBRC 110957</strain>
    </source>
</reference>
<sequence>MGKKSWKKSIEPTGGHWPSELFEKVFNNLQELSGATSLTDIMKVMSALSGTQHSTAVSKIKDKFLLIDLIGAENLEELSRISRCVSEISCKSNMVQTDYIQLTNVLETSSAKKKILVIDNDVNVSAIAKSLKSCTDLIFCCDSSTSLERGPVKELISVIARVAKDTDTDPKHLILDFPKASLALKSKTWLGIFDHKLVSGLCEYNGSLPISIPNVKQVTFLQKTLDNILKDIIVSAERVEKCDCYDCILKKSTDHNRQSTYYDKETVTQQLDRWLNKLYFYLPDVSQIYFSEDSSVQTCNFVNFSVGRLELLKLCEAKIEDVFRFYSLANCNLPQLEYFAGHFFDFLNGSPTDTLNLRKSIQLLAEISSNIRSNGSITTCELELFPKSTKRSRIVNWIVDEFSTTTNRGVIKSSGQEYSEYLVPRFEISMESLEVLEFKPLVLEEMSAISIRGFYLPNLKQLSIIGDDAIRGELKSDKLYLDADKFQSPVRVGTSATPEKSGDFMSWSQINTLNDLGFNLMNPIMFSTSNNFSNCKKLQVLACEAKRPDYLFNVRNLKEVLPNLDLQASFSSFVDEKQIVILI</sequence>
<dbReference type="OrthoDB" id="4036607at2759"/>